<evidence type="ECO:0000313" key="16">
    <source>
        <dbReference type="Proteomes" id="UP000054350"/>
    </source>
</evidence>
<dbReference type="FunFam" id="3.90.550.10:FF:000092">
    <property type="entry name" value="Glycogenin 2"/>
    <property type="match status" value="1"/>
</dbReference>
<protein>
    <recommendedName>
        <fullName evidence="10">glycogenin glucosyltransferase</fullName>
        <ecNumber evidence="10">2.4.1.186</ecNumber>
    </recommendedName>
</protein>
<feature type="region of interest" description="Disordered" evidence="14">
    <location>
        <begin position="666"/>
        <end position="714"/>
    </location>
</feature>
<evidence type="ECO:0000256" key="2">
    <source>
        <dbReference type="ARBA" id="ARBA00004496"/>
    </source>
</evidence>
<dbReference type="AlphaFoldDB" id="A0A0L0RZ06"/>
<comment type="similarity">
    <text evidence="9">Belongs to the glycosyltransferase 8 family. Glycogenin subfamily.</text>
</comment>
<feature type="region of interest" description="Disordered" evidence="14">
    <location>
        <begin position="1"/>
        <end position="25"/>
    </location>
</feature>
<feature type="compositionally biased region" description="Basic and acidic residues" evidence="14">
    <location>
        <begin position="444"/>
        <end position="459"/>
    </location>
</feature>
<organism evidence="15 16">
    <name type="scientific">Allomyces macrogynus (strain ATCC 38327)</name>
    <name type="common">Allomyces javanicus var. macrogynus</name>
    <dbReference type="NCBI Taxonomy" id="578462"/>
    <lineage>
        <taxon>Eukaryota</taxon>
        <taxon>Fungi</taxon>
        <taxon>Fungi incertae sedis</taxon>
        <taxon>Blastocladiomycota</taxon>
        <taxon>Blastocladiomycetes</taxon>
        <taxon>Blastocladiales</taxon>
        <taxon>Blastocladiaceae</taxon>
        <taxon>Allomyces</taxon>
    </lineage>
</organism>
<feature type="region of interest" description="Disordered" evidence="14">
    <location>
        <begin position="387"/>
        <end position="459"/>
    </location>
</feature>
<dbReference type="STRING" id="578462.A0A0L0RZ06"/>
<evidence type="ECO:0000256" key="1">
    <source>
        <dbReference type="ARBA" id="ARBA00001936"/>
    </source>
</evidence>
<comment type="catalytic activity">
    <reaction evidence="11">
        <text>[1,4-alpha-D-glucosyl](n)-L-tyrosyl-[glycogenin] + UDP-alpha-D-glucose = [1,4-alpha-D-glucosyl](n+1)-L-tyrosyl-[glycogenin] + UDP + H(+)</text>
        <dbReference type="Rhea" id="RHEA:56560"/>
        <dbReference type="Rhea" id="RHEA-COMP:14606"/>
        <dbReference type="Rhea" id="RHEA-COMP:14607"/>
        <dbReference type="ChEBI" id="CHEBI:15378"/>
        <dbReference type="ChEBI" id="CHEBI:58223"/>
        <dbReference type="ChEBI" id="CHEBI:58885"/>
        <dbReference type="ChEBI" id="CHEBI:140574"/>
        <dbReference type="EC" id="2.4.1.186"/>
    </reaction>
</comment>
<evidence type="ECO:0000256" key="11">
    <source>
        <dbReference type="ARBA" id="ARBA00050886"/>
    </source>
</evidence>
<evidence type="ECO:0000256" key="13">
    <source>
        <dbReference type="ARBA" id="ARBA00057883"/>
    </source>
</evidence>
<dbReference type="InterPro" id="IPR050587">
    <property type="entry name" value="GNT1/Glycosyltrans_8"/>
</dbReference>
<gene>
    <name evidence="15" type="ORF">AMAG_17793</name>
</gene>
<dbReference type="OrthoDB" id="2014201at2759"/>
<evidence type="ECO:0000256" key="12">
    <source>
        <dbReference type="ARBA" id="ARBA00052293"/>
    </source>
</evidence>
<feature type="compositionally biased region" description="Acidic residues" evidence="14">
    <location>
        <begin position="696"/>
        <end position="707"/>
    </location>
</feature>
<dbReference type="GO" id="GO:0005737">
    <property type="term" value="C:cytoplasm"/>
    <property type="evidence" value="ECO:0007669"/>
    <property type="project" value="UniProtKB-SubCell"/>
</dbReference>
<reference evidence="15 16" key="1">
    <citation type="submission" date="2009-11" db="EMBL/GenBank/DDBJ databases">
        <title>Annotation of Allomyces macrogynus ATCC 38327.</title>
        <authorList>
            <consortium name="The Broad Institute Genome Sequencing Platform"/>
            <person name="Russ C."/>
            <person name="Cuomo C."/>
            <person name="Burger G."/>
            <person name="Gray M.W."/>
            <person name="Holland P.W.H."/>
            <person name="King N."/>
            <person name="Lang F.B.F."/>
            <person name="Roger A.J."/>
            <person name="Ruiz-Trillo I."/>
            <person name="Young S.K."/>
            <person name="Zeng Q."/>
            <person name="Gargeya S."/>
            <person name="Fitzgerald M."/>
            <person name="Haas B."/>
            <person name="Abouelleil A."/>
            <person name="Alvarado L."/>
            <person name="Arachchi H.M."/>
            <person name="Berlin A."/>
            <person name="Chapman S.B."/>
            <person name="Gearin G."/>
            <person name="Goldberg J."/>
            <person name="Griggs A."/>
            <person name="Gujja S."/>
            <person name="Hansen M."/>
            <person name="Heiman D."/>
            <person name="Howarth C."/>
            <person name="Larimer J."/>
            <person name="Lui A."/>
            <person name="MacDonald P.J.P."/>
            <person name="McCowen C."/>
            <person name="Montmayeur A."/>
            <person name="Murphy C."/>
            <person name="Neiman D."/>
            <person name="Pearson M."/>
            <person name="Priest M."/>
            <person name="Roberts A."/>
            <person name="Saif S."/>
            <person name="Shea T."/>
            <person name="Sisk P."/>
            <person name="Stolte C."/>
            <person name="Sykes S."/>
            <person name="Wortman J."/>
            <person name="Nusbaum C."/>
            <person name="Birren B."/>
        </authorList>
    </citation>
    <scope>NUCLEOTIDE SEQUENCE [LARGE SCALE GENOMIC DNA]</scope>
    <source>
        <strain evidence="15 16">ATCC 38327</strain>
    </source>
</reference>
<proteinExistence type="inferred from homology"/>
<accession>A0A0L0RZ06</accession>
<evidence type="ECO:0000256" key="6">
    <source>
        <dbReference type="ARBA" id="ARBA00023056"/>
    </source>
</evidence>
<dbReference type="SUPFAM" id="SSF53448">
    <property type="entry name" value="Nucleotide-diphospho-sugar transferases"/>
    <property type="match status" value="1"/>
</dbReference>
<keyword evidence="8" id="KW-0464">Manganese</keyword>
<evidence type="ECO:0000256" key="8">
    <source>
        <dbReference type="ARBA" id="ARBA00023211"/>
    </source>
</evidence>
<dbReference type="PANTHER" id="PTHR11183">
    <property type="entry name" value="GLYCOGENIN SUBFAMILY MEMBER"/>
    <property type="match status" value="1"/>
</dbReference>
<keyword evidence="6" id="KW-0320">Glycogen biosynthesis</keyword>
<dbReference type="VEuPathDB" id="FungiDB:AMAG_17793"/>
<evidence type="ECO:0000313" key="15">
    <source>
        <dbReference type="EMBL" id="KNE55558.1"/>
    </source>
</evidence>
<dbReference type="Gene3D" id="3.90.550.10">
    <property type="entry name" value="Spore Coat Polysaccharide Biosynthesis Protein SpsA, Chain A"/>
    <property type="match status" value="1"/>
</dbReference>
<evidence type="ECO:0000256" key="9">
    <source>
        <dbReference type="ARBA" id="ARBA00038162"/>
    </source>
</evidence>
<dbReference type="Proteomes" id="UP000054350">
    <property type="component" value="Unassembled WGS sequence"/>
</dbReference>
<dbReference type="InterPro" id="IPR002495">
    <property type="entry name" value="Glyco_trans_8"/>
</dbReference>
<dbReference type="CDD" id="cd02537">
    <property type="entry name" value="GT8_Glycogenin"/>
    <property type="match status" value="1"/>
</dbReference>
<name>A0A0L0RZ06_ALLM3</name>
<comment type="cofactor">
    <cofactor evidence="1">
        <name>Mn(2+)</name>
        <dbReference type="ChEBI" id="CHEBI:29035"/>
    </cofactor>
</comment>
<dbReference type="GO" id="GO:0005978">
    <property type="term" value="P:glycogen biosynthetic process"/>
    <property type="evidence" value="ECO:0007669"/>
    <property type="project" value="UniProtKB-KW"/>
</dbReference>
<dbReference type="EMBL" id="GG745329">
    <property type="protein sequence ID" value="KNE55558.1"/>
    <property type="molecule type" value="Genomic_DNA"/>
</dbReference>
<feature type="region of interest" description="Disordered" evidence="14">
    <location>
        <begin position="475"/>
        <end position="503"/>
    </location>
</feature>
<dbReference type="GO" id="GO:0008466">
    <property type="term" value="F:glycogenin glucosyltransferase activity"/>
    <property type="evidence" value="ECO:0007669"/>
    <property type="project" value="UniProtKB-EC"/>
</dbReference>
<evidence type="ECO:0000256" key="7">
    <source>
        <dbReference type="ARBA" id="ARBA00023180"/>
    </source>
</evidence>
<comment type="subcellular location">
    <subcellularLocation>
        <location evidence="2">Cytoplasm</location>
    </subcellularLocation>
</comment>
<comment type="function">
    <text evidence="13">Self-glucosylating initiator of glycogen synthesis. It catalyzes the formation of a short alpha (1,4)-glucosyl chain covalently attached via a glucose 1-O-tyrosyl linkage to internal tyrosine residues and these chains act as primers for the elongation reaction catalyzed by glycogen synthase.</text>
</comment>
<evidence type="ECO:0000256" key="14">
    <source>
        <dbReference type="SAM" id="MobiDB-lite"/>
    </source>
</evidence>
<dbReference type="Pfam" id="PF01501">
    <property type="entry name" value="Glyco_transf_8"/>
    <property type="match status" value="1"/>
</dbReference>
<sequence>MSTHIDAPLSRHHASSPDLDQDDEVDVDGDFAATMAMLTVDVDPDDAVIPTLVPPLRPDEPRKAWVTLLTSDAYADGALVLATSLRAVGTQYPIMCLHTNHVRAHTRSRLAAAFDRVIPVGPIFVDDPRLALLNGRPELRTSFTKLRAWTLTQFEKLVFLDADTLVVQNLDDLMDRPELSAAPDAGWPDMFNSGVFTLVPSIDTYRALRAHLREHGSLDGGDQGLLNAFFGAAWRVDPARRLPFTDNMTPTANYMYLPALRAFASSVRVLHFIGRIKPWHCFCSADGTALHAPHGLAEEVKDLMRRWWAVHAVLVAGERPRREPGRGGRRRWSVTSVLSPVAPLSRRGSIASMTSPVTRSTDVIPFSYNPAPTEETAMEMVAEPEEINDDDSAAQASRQPSRDESHRVAPPPPPPPHELQVDQDESDDATAFAVPSPAPGSAPHDQHPQESSDSEADRHDQHQVLAAMLISSTTASLPTSAEPGTPATFTSESDTPTPTADWSAATPFAASTVTATPRPSSIIVPRSTGPYAWPDAEFDADFRTTIEGTNKLHAPKSPTVPRSRAASPWGWAAGGGAHASDDNDDEQTHTSDDGESDDDTRPPLRFRTSSVNSASASPPLAAASPTLTRTASAVSLTGASNTFGLDDGDDDTQRMVLTWLLRTHGAGVPRGPGAGIGVSPATTMSSVSSSRPPEANVDEDEEEDSEDEAFRPPVVLKRSTSGVSLTSLRRARIASAASLRELAAANAGSAAASPVLGAPALVVVPQPAEVVEKTVEDVMAVAAAPVAADEMVAPITTAAVEYEDDESEEDDDDPFEFTVKARVPAMATATISAVRF</sequence>
<keyword evidence="16" id="KW-1185">Reference proteome</keyword>
<keyword evidence="7" id="KW-0325">Glycoprotein</keyword>
<feature type="region of interest" description="Disordered" evidence="14">
    <location>
        <begin position="549"/>
        <end position="627"/>
    </location>
</feature>
<evidence type="ECO:0000256" key="10">
    <source>
        <dbReference type="ARBA" id="ARBA00038934"/>
    </source>
</evidence>
<keyword evidence="4" id="KW-0808">Transferase</keyword>
<evidence type="ECO:0000256" key="4">
    <source>
        <dbReference type="ARBA" id="ARBA00022679"/>
    </source>
</evidence>
<dbReference type="GO" id="GO:0046872">
    <property type="term" value="F:metal ion binding"/>
    <property type="evidence" value="ECO:0007669"/>
    <property type="project" value="UniProtKB-KW"/>
</dbReference>
<dbReference type="EC" id="2.4.1.186" evidence="10"/>
<evidence type="ECO:0000256" key="5">
    <source>
        <dbReference type="ARBA" id="ARBA00022723"/>
    </source>
</evidence>
<feature type="compositionally biased region" description="Polar residues" evidence="14">
    <location>
        <begin position="487"/>
        <end position="500"/>
    </location>
</feature>
<reference evidence="16" key="2">
    <citation type="submission" date="2009-11" db="EMBL/GenBank/DDBJ databases">
        <title>The Genome Sequence of Allomyces macrogynus strain ATCC 38327.</title>
        <authorList>
            <consortium name="The Broad Institute Genome Sequencing Platform"/>
            <person name="Russ C."/>
            <person name="Cuomo C."/>
            <person name="Shea T."/>
            <person name="Young S.K."/>
            <person name="Zeng Q."/>
            <person name="Koehrsen M."/>
            <person name="Haas B."/>
            <person name="Borodovsky M."/>
            <person name="Guigo R."/>
            <person name="Alvarado L."/>
            <person name="Berlin A."/>
            <person name="Borenstein D."/>
            <person name="Chen Z."/>
            <person name="Engels R."/>
            <person name="Freedman E."/>
            <person name="Gellesch M."/>
            <person name="Goldberg J."/>
            <person name="Griggs A."/>
            <person name="Gujja S."/>
            <person name="Heiman D."/>
            <person name="Hepburn T."/>
            <person name="Howarth C."/>
            <person name="Jen D."/>
            <person name="Larson L."/>
            <person name="Lewis B."/>
            <person name="Mehta T."/>
            <person name="Park D."/>
            <person name="Pearson M."/>
            <person name="Roberts A."/>
            <person name="Saif S."/>
            <person name="Shenoy N."/>
            <person name="Sisk P."/>
            <person name="Stolte C."/>
            <person name="Sykes S."/>
            <person name="Walk T."/>
            <person name="White J."/>
            <person name="Yandava C."/>
            <person name="Burger G."/>
            <person name="Gray M.W."/>
            <person name="Holland P.W.H."/>
            <person name="King N."/>
            <person name="Lang F.B.F."/>
            <person name="Roger A.J."/>
            <person name="Ruiz-Trillo I."/>
            <person name="Lander E."/>
            <person name="Nusbaum C."/>
        </authorList>
    </citation>
    <scope>NUCLEOTIDE SEQUENCE [LARGE SCALE GENOMIC DNA]</scope>
    <source>
        <strain evidence="16">ATCC 38327</strain>
    </source>
</reference>
<keyword evidence="3" id="KW-0963">Cytoplasm</keyword>
<dbReference type="eggNOG" id="KOG1950">
    <property type="taxonomic scope" value="Eukaryota"/>
</dbReference>
<feature type="compositionally biased region" description="Low complexity" evidence="14">
    <location>
        <begin position="608"/>
        <end position="627"/>
    </location>
</feature>
<evidence type="ECO:0000256" key="3">
    <source>
        <dbReference type="ARBA" id="ARBA00022490"/>
    </source>
</evidence>
<dbReference type="InterPro" id="IPR029044">
    <property type="entry name" value="Nucleotide-diphossugar_trans"/>
</dbReference>
<keyword evidence="5" id="KW-0479">Metal-binding</keyword>
<comment type="catalytic activity">
    <reaction evidence="12">
        <text>L-tyrosyl-[glycogenin] + UDP-alpha-D-glucose = alpha-D-glucosyl-L-tyrosyl-[glycogenin] + UDP + H(+)</text>
        <dbReference type="Rhea" id="RHEA:23360"/>
        <dbReference type="Rhea" id="RHEA-COMP:14604"/>
        <dbReference type="Rhea" id="RHEA-COMP:14605"/>
        <dbReference type="ChEBI" id="CHEBI:15378"/>
        <dbReference type="ChEBI" id="CHEBI:46858"/>
        <dbReference type="ChEBI" id="CHEBI:58223"/>
        <dbReference type="ChEBI" id="CHEBI:58885"/>
        <dbReference type="ChEBI" id="CHEBI:140573"/>
        <dbReference type="EC" id="2.4.1.186"/>
    </reaction>
</comment>